<dbReference type="SUPFAM" id="SSF53092">
    <property type="entry name" value="Creatinase/prolidase N-terminal domain"/>
    <property type="match status" value="1"/>
</dbReference>
<protein>
    <submittedName>
        <fullName evidence="3">Uncharacterized protein</fullName>
    </submittedName>
</protein>
<dbReference type="InterPro" id="IPR050659">
    <property type="entry name" value="Peptidase_M24B"/>
</dbReference>
<dbReference type="Gene3D" id="3.90.230.10">
    <property type="entry name" value="Creatinase/methionine aminopeptidase superfamily"/>
    <property type="match status" value="1"/>
</dbReference>
<proteinExistence type="predicted"/>
<name>A0A382G0P8_9ZZZZ</name>
<dbReference type="AlphaFoldDB" id="A0A382G0P8"/>
<feature type="domain" description="Peptidase M24" evidence="1">
    <location>
        <begin position="160"/>
        <end position="379"/>
    </location>
</feature>
<sequence>MSVEDHLTCDVGRMRRERLARLRHHMAAQDVAVVLLLHDPHVAYASGHVGPAVDTTHAVHQRSVAIIGQEGPVHLFADRPSPDLAAEIHPPVFPELDESMAGLAEAIGMAIEPSNAGRLAIDEMTGAMLRSGLLDGFDLVDAGRILGPARLVKTVDELACIDRAQRINEVAMEEVRTACLPGVRRSELAGLFISRVRQLGVDDVLIDPIFQPMPRNLSDGPRTSTDHVAFPTGVGDPLFNEEDLVWVDTGIGVEGYASDYGRTWVVGRDPSSAEQDLFRRWSTVMEASLAAIVPGATLAEVGRAATGAGRGAIPWLPHFYLAHGLGVESAEMPMVGTDLGEGFDEQFVLEAGMVLVLEPVVWEDGVGGYRAEEVVAITDTGWRPLGGWPGYLPFES</sequence>
<dbReference type="Gene3D" id="3.40.350.10">
    <property type="entry name" value="Creatinase/prolidase N-terminal domain"/>
    <property type="match status" value="1"/>
</dbReference>
<dbReference type="InterPro" id="IPR000587">
    <property type="entry name" value="Creatinase_N"/>
</dbReference>
<accession>A0A382G0P8</accession>
<feature type="domain" description="Creatinase N-terminal" evidence="2">
    <location>
        <begin position="18"/>
        <end position="150"/>
    </location>
</feature>
<evidence type="ECO:0000259" key="2">
    <source>
        <dbReference type="Pfam" id="PF01321"/>
    </source>
</evidence>
<dbReference type="Pfam" id="PF01321">
    <property type="entry name" value="Creatinase_N"/>
    <property type="match status" value="1"/>
</dbReference>
<dbReference type="Pfam" id="PF00557">
    <property type="entry name" value="Peptidase_M24"/>
    <property type="match status" value="1"/>
</dbReference>
<gene>
    <name evidence="3" type="ORF">METZ01_LOCUS221296</name>
</gene>
<dbReference type="SUPFAM" id="SSF55920">
    <property type="entry name" value="Creatinase/aminopeptidase"/>
    <property type="match status" value="1"/>
</dbReference>
<evidence type="ECO:0000259" key="1">
    <source>
        <dbReference type="Pfam" id="PF00557"/>
    </source>
</evidence>
<organism evidence="3">
    <name type="scientific">marine metagenome</name>
    <dbReference type="NCBI Taxonomy" id="408172"/>
    <lineage>
        <taxon>unclassified sequences</taxon>
        <taxon>metagenomes</taxon>
        <taxon>ecological metagenomes</taxon>
    </lineage>
</organism>
<reference evidence="3" key="1">
    <citation type="submission" date="2018-05" db="EMBL/GenBank/DDBJ databases">
        <authorList>
            <person name="Lanie J.A."/>
            <person name="Ng W.-L."/>
            <person name="Kazmierczak K.M."/>
            <person name="Andrzejewski T.M."/>
            <person name="Davidsen T.M."/>
            <person name="Wayne K.J."/>
            <person name="Tettelin H."/>
            <person name="Glass J.I."/>
            <person name="Rusch D."/>
            <person name="Podicherti R."/>
            <person name="Tsui H.-C.T."/>
            <person name="Winkler M.E."/>
        </authorList>
    </citation>
    <scope>NUCLEOTIDE SEQUENCE</scope>
</reference>
<dbReference type="InterPro" id="IPR036005">
    <property type="entry name" value="Creatinase/aminopeptidase-like"/>
</dbReference>
<dbReference type="InterPro" id="IPR000994">
    <property type="entry name" value="Pept_M24"/>
</dbReference>
<dbReference type="EMBL" id="UINC01052751">
    <property type="protein sequence ID" value="SVB68442.1"/>
    <property type="molecule type" value="Genomic_DNA"/>
</dbReference>
<dbReference type="PANTHER" id="PTHR46112:SF3">
    <property type="entry name" value="AMINOPEPTIDASE YPDF"/>
    <property type="match status" value="1"/>
</dbReference>
<evidence type="ECO:0000313" key="3">
    <source>
        <dbReference type="EMBL" id="SVB68442.1"/>
    </source>
</evidence>
<dbReference type="InterPro" id="IPR029149">
    <property type="entry name" value="Creatin/AminoP/Spt16_N"/>
</dbReference>
<dbReference type="PANTHER" id="PTHR46112">
    <property type="entry name" value="AMINOPEPTIDASE"/>
    <property type="match status" value="1"/>
</dbReference>